<protein>
    <submittedName>
        <fullName evidence="5">PocR ligand-binding domain-containing protein</fullName>
    </submittedName>
</protein>
<dbReference type="SMART" id="SM00342">
    <property type="entry name" value="HTH_ARAC"/>
    <property type="match status" value="1"/>
</dbReference>
<feature type="domain" description="HTH araC/xylS-type" evidence="4">
    <location>
        <begin position="191"/>
        <end position="289"/>
    </location>
</feature>
<dbReference type="GO" id="GO:0003700">
    <property type="term" value="F:DNA-binding transcription factor activity"/>
    <property type="evidence" value="ECO:0007669"/>
    <property type="project" value="InterPro"/>
</dbReference>
<dbReference type="EMBL" id="DVMN01000036">
    <property type="protein sequence ID" value="HIU21024.1"/>
    <property type="molecule type" value="Genomic_DNA"/>
</dbReference>
<gene>
    <name evidence="5" type="ORF">IAD51_02130</name>
</gene>
<dbReference type="InterPro" id="IPR009057">
    <property type="entry name" value="Homeodomain-like_sf"/>
</dbReference>
<dbReference type="InterPro" id="IPR018060">
    <property type="entry name" value="HTH_AraC"/>
</dbReference>
<evidence type="ECO:0000256" key="1">
    <source>
        <dbReference type="ARBA" id="ARBA00023015"/>
    </source>
</evidence>
<name>A0A9D1L125_9FIRM</name>
<dbReference type="SUPFAM" id="SSF46689">
    <property type="entry name" value="Homeodomain-like"/>
    <property type="match status" value="2"/>
</dbReference>
<evidence type="ECO:0000313" key="5">
    <source>
        <dbReference type="EMBL" id="HIU21024.1"/>
    </source>
</evidence>
<dbReference type="AlphaFoldDB" id="A0A9D1L125"/>
<evidence type="ECO:0000256" key="2">
    <source>
        <dbReference type="ARBA" id="ARBA00023125"/>
    </source>
</evidence>
<keyword evidence="3" id="KW-0804">Transcription</keyword>
<dbReference type="PROSITE" id="PS00041">
    <property type="entry name" value="HTH_ARAC_FAMILY_1"/>
    <property type="match status" value="1"/>
</dbReference>
<reference evidence="5" key="1">
    <citation type="submission" date="2020-10" db="EMBL/GenBank/DDBJ databases">
        <authorList>
            <person name="Gilroy R."/>
        </authorList>
    </citation>
    <scope>NUCLEOTIDE SEQUENCE</scope>
    <source>
        <strain evidence="5">1063</strain>
    </source>
</reference>
<keyword evidence="1" id="KW-0805">Transcription regulation</keyword>
<organism evidence="5 6">
    <name type="scientific">Candidatus Limadaptatus stercorigallinarum</name>
    <dbReference type="NCBI Taxonomy" id="2840845"/>
    <lineage>
        <taxon>Bacteria</taxon>
        <taxon>Bacillati</taxon>
        <taxon>Bacillota</taxon>
        <taxon>Clostridia</taxon>
        <taxon>Eubacteriales</taxon>
        <taxon>Candidatus Limadaptatus</taxon>
    </lineage>
</organism>
<dbReference type="GO" id="GO:0043565">
    <property type="term" value="F:sequence-specific DNA binding"/>
    <property type="evidence" value="ECO:0007669"/>
    <property type="project" value="InterPro"/>
</dbReference>
<dbReference type="Proteomes" id="UP000824088">
    <property type="component" value="Unassembled WGS sequence"/>
</dbReference>
<accession>A0A9D1L125</accession>
<keyword evidence="2" id="KW-0238">DNA-binding</keyword>
<dbReference type="Gene3D" id="1.10.10.60">
    <property type="entry name" value="Homeodomain-like"/>
    <property type="match status" value="2"/>
</dbReference>
<dbReference type="InterPro" id="IPR018062">
    <property type="entry name" value="HTH_AraC-typ_CS"/>
</dbReference>
<comment type="caution">
    <text evidence="5">The sequence shown here is derived from an EMBL/GenBank/DDBJ whole genome shotgun (WGS) entry which is preliminary data.</text>
</comment>
<dbReference type="Pfam" id="PF10114">
    <property type="entry name" value="PocR"/>
    <property type="match status" value="1"/>
</dbReference>
<reference evidence="5" key="2">
    <citation type="journal article" date="2021" name="PeerJ">
        <title>Extensive microbial diversity within the chicken gut microbiome revealed by metagenomics and culture.</title>
        <authorList>
            <person name="Gilroy R."/>
            <person name="Ravi A."/>
            <person name="Getino M."/>
            <person name="Pursley I."/>
            <person name="Horton D.L."/>
            <person name="Alikhan N.F."/>
            <person name="Baker D."/>
            <person name="Gharbi K."/>
            <person name="Hall N."/>
            <person name="Watson M."/>
            <person name="Adriaenssens E.M."/>
            <person name="Foster-Nyarko E."/>
            <person name="Jarju S."/>
            <person name="Secka A."/>
            <person name="Antonio M."/>
            <person name="Oren A."/>
            <person name="Chaudhuri R.R."/>
            <person name="La Ragione R."/>
            <person name="Hildebrand F."/>
            <person name="Pallen M.J."/>
        </authorList>
    </citation>
    <scope>NUCLEOTIDE SEQUENCE</scope>
    <source>
        <strain evidence="5">1063</strain>
    </source>
</reference>
<evidence type="ECO:0000259" key="4">
    <source>
        <dbReference type="PROSITE" id="PS01124"/>
    </source>
</evidence>
<evidence type="ECO:0000313" key="6">
    <source>
        <dbReference type="Proteomes" id="UP000824088"/>
    </source>
</evidence>
<dbReference type="Pfam" id="PF12833">
    <property type="entry name" value="HTH_18"/>
    <property type="match status" value="1"/>
</dbReference>
<sequence length="306" mass="34133">MKKQTGENTVSDRLKHALTSLSRASGLNLCMLDLMGNILIYPTNDCALCKFVRSDDKGRALCIRFAAHAVLDAAHNKKTFFYKCPFGLIDFAVPVFDGGEFVGAICGGQVRSEDSARHLDFVYPPISPQDAGGKYVTVSELYSLMPEIPAEKMLETARLVELLTERVGDEAFQTMREFADDGDAFARNKLQPAFDYIQLNFTRQISAKHMAEICFVSENYFSRLFGKLTGTTLPKFVTGLRMAKAKELLLSPNAKINAVAYEVGYDDPAYFIRRFKLLTGMTPAAWQKENVGFPLKPHSPVRTARD</sequence>
<proteinExistence type="predicted"/>
<evidence type="ECO:0000256" key="3">
    <source>
        <dbReference type="ARBA" id="ARBA00023163"/>
    </source>
</evidence>
<dbReference type="PANTHER" id="PTHR43280:SF28">
    <property type="entry name" value="HTH-TYPE TRANSCRIPTIONAL ACTIVATOR RHAS"/>
    <property type="match status" value="1"/>
</dbReference>
<dbReference type="PROSITE" id="PS01124">
    <property type="entry name" value="HTH_ARAC_FAMILY_2"/>
    <property type="match status" value="1"/>
</dbReference>
<dbReference type="InterPro" id="IPR018771">
    <property type="entry name" value="PocR_dom"/>
</dbReference>
<dbReference type="PANTHER" id="PTHR43280">
    <property type="entry name" value="ARAC-FAMILY TRANSCRIPTIONAL REGULATOR"/>
    <property type="match status" value="1"/>
</dbReference>